<comment type="caution">
    <text evidence="1">The sequence shown here is derived from an EMBL/GenBank/DDBJ whole genome shotgun (WGS) entry which is preliminary data.</text>
</comment>
<reference evidence="1" key="1">
    <citation type="submission" date="2023-11" db="EMBL/GenBank/DDBJ databases">
        <authorList>
            <person name="Poullet M."/>
        </authorList>
    </citation>
    <scope>NUCLEOTIDE SEQUENCE</scope>
    <source>
        <strain evidence="1">E1834</strain>
    </source>
</reference>
<dbReference type="Proteomes" id="UP001497535">
    <property type="component" value="Unassembled WGS sequence"/>
</dbReference>
<protein>
    <submittedName>
        <fullName evidence="1">Uncharacterized protein</fullName>
    </submittedName>
</protein>
<sequence>MNHKRYSLRAYCLKFHIFLPLIIFCLILTTKTARNENLDPFAGLKVSNIPCGNSFIPCEDDELFFDASTLEIKKSAVSFGVKTSSSTFQKLKINFCIPLKGQNLKASELPQTDELESFSNSKKAQMIREISKLLGDKGLQNAAITAKTEIDQLFNTTENRLFRDFKATNFLFSTMAWNELWRSDRHIKTLSYSALASTAATHFLSNNSLINVDQVRVGLADMSLHKTVLEQHCPTNGISECVPGKYRSYSGHCNNVREPLWGAAYEPLRRLKPANSGIEKPRQLSNSQGNPPLPSPRLISNKLLNGSTASTKNQKHSCSLLLAQWAQFIYEDIARIGTNRIFSSARGQCLPYARSMAAPRLNCSLGPREQANLVSSFIDGSHIYGSNEDEISTLRTFSNGLMKTNPQPSRQDLLPPDLDNIVCQSTSSFRPCFFSASRMTNLLPTAAALHTIWVRQHNRLARNLKLQHITFNEFLPILLGKDRLRESGLQLRRNTFDSDYNIKTNPGTLNEYASSAGLFFFSLFPGTLGFTDSKGEISQQRAIGNLFNDPSSIYQKGRLEGIIRTLLHEPITRLNTPHIDVEFRDKFMRGPDKYGVDLAAMIIQMGRDHGLDSFTSWRKLCGLSRPTSFTELPDIFLPESPLEEFKSIYPHVDDIELFVGGLAERPLPGAFLGPTFSCIIERQFERLRHGDRFWYENFFEPSAFTLKQLSTIRESTMAGVICDNTDDIGMIQPNVFQQADNYLNCPIDCNTTSIIPRLNLNHWRDEEHRSQLPITKETLEKAVRLGAEQFRRLQEAENGRLNRQPRPATGDLHQIPSALFTHASLMAPKRESLDIALTAGILSETTKILIRGVALNVSERLPSELSVETLQRLLPEVDVSRVVGNFTALVGGHTQNRKECLPKPLPCDHTAIYRFDLPRTKGRNGKPLPSARHVSNLVHLEALPENESESRFHVKFSHMVMQFGQILDHDMTHSPVARGPNNAILNCSRCDSFDTLSVHCFPIQIDPSDPHFPGRHSDGSPRCMPFTRSLLGQLTLGYRNQLNQLTSFLDASYIYGSTECEANALRLFNRGRMNFTNLGYNKQVDRPYTSKN</sequence>
<evidence type="ECO:0000313" key="1">
    <source>
        <dbReference type="EMBL" id="CAK5087632.1"/>
    </source>
</evidence>
<organism evidence="1 2">
    <name type="scientific">Meloidogyne enterolobii</name>
    <name type="common">Root-knot nematode worm</name>
    <name type="synonym">Meloidogyne mayaguensis</name>
    <dbReference type="NCBI Taxonomy" id="390850"/>
    <lineage>
        <taxon>Eukaryota</taxon>
        <taxon>Metazoa</taxon>
        <taxon>Ecdysozoa</taxon>
        <taxon>Nematoda</taxon>
        <taxon>Chromadorea</taxon>
        <taxon>Rhabditida</taxon>
        <taxon>Tylenchina</taxon>
        <taxon>Tylenchomorpha</taxon>
        <taxon>Tylenchoidea</taxon>
        <taxon>Meloidogynidae</taxon>
        <taxon>Meloidogyninae</taxon>
        <taxon>Meloidogyne</taxon>
    </lineage>
</organism>
<proteinExistence type="predicted"/>
<name>A0ACB1A818_MELEN</name>
<gene>
    <name evidence="1" type="ORF">MENTE1834_LOCUS35240</name>
</gene>
<accession>A0ACB1A818</accession>
<evidence type="ECO:0000313" key="2">
    <source>
        <dbReference type="Proteomes" id="UP001497535"/>
    </source>
</evidence>
<dbReference type="EMBL" id="CAVMJV010000067">
    <property type="protein sequence ID" value="CAK5087632.1"/>
    <property type="molecule type" value="Genomic_DNA"/>
</dbReference>
<keyword evidence="2" id="KW-1185">Reference proteome</keyword>